<dbReference type="Proteomes" id="UP001162480">
    <property type="component" value="Chromosome 28"/>
</dbReference>
<sequence>MVRISTDMIKVKNGVCKGNTDDQRRKCTNITTIPFPLIVVVWLIRYEISESFPSQTLFLLCHPPPPPPTATTTAMTTMTEGLLDTSNMDAILHLYKDLINSDDHFVSIGGLQRNLHKLPSKSMAPSQHQVTGGVDNHGNGTMQSQSPQEDSSVTPSTDELVLTFDMLPQEMKLQIFSYLGAKDLSTCAHVSKHWQCLTSLDFLWCRLLVRDVDKWNTISHDTNPNLYKELDPHWTCKKIYRQCCPALQKPKSSGWNLNSLLSSFFHMNTPKIGIFGPGLESKTSKIITHILSDPTKVFKQNGVVPGSFSGVGSFFLMSISNLTFSLTVMYSCAKKDRERAARQGLQQLRHLPQSEHLKALCRSLDAFVFVVDATDMPSMQWAGTELFNMVNEKSSSSQTPVLVLCCVPEDSSEQVTSSSSSSTSSTSSSSSSTHTMTCFEVVNSLQLTKLIKPWRICGGHRRNIFSLVSSPN</sequence>
<keyword evidence="4" id="KW-1185">Reference proteome</keyword>
<dbReference type="PROSITE" id="PS50181">
    <property type="entry name" value="FBOX"/>
    <property type="match status" value="1"/>
</dbReference>
<protein>
    <submittedName>
        <fullName evidence="3">F-box only protein 4-like</fullName>
    </submittedName>
</protein>
<dbReference type="Gene3D" id="3.40.50.300">
    <property type="entry name" value="P-loop containing nucleotide triphosphate hydrolases"/>
    <property type="match status" value="1"/>
</dbReference>
<evidence type="ECO:0000256" key="1">
    <source>
        <dbReference type="SAM" id="MobiDB-lite"/>
    </source>
</evidence>
<evidence type="ECO:0000313" key="4">
    <source>
        <dbReference type="Proteomes" id="UP001162480"/>
    </source>
</evidence>
<dbReference type="PANTHER" id="PTHR16008">
    <property type="entry name" value="F-BOX ONLY PROTEIN 4"/>
    <property type="match status" value="1"/>
</dbReference>
<reference evidence="3" key="1">
    <citation type="submission" date="2023-08" db="EMBL/GenBank/DDBJ databases">
        <authorList>
            <person name="Alioto T."/>
            <person name="Alioto T."/>
            <person name="Gomez Garrido J."/>
        </authorList>
    </citation>
    <scope>NUCLEOTIDE SEQUENCE</scope>
</reference>
<dbReference type="Gene3D" id="1.20.1280.50">
    <property type="match status" value="1"/>
</dbReference>
<feature type="compositionally biased region" description="Polar residues" evidence="1">
    <location>
        <begin position="138"/>
        <end position="155"/>
    </location>
</feature>
<dbReference type="PANTHER" id="PTHR16008:SF4">
    <property type="entry name" value="F-BOX ONLY PROTEIN 4"/>
    <property type="match status" value="1"/>
</dbReference>
<dbReference type="GO" id="GO:0019005">
    <property type="term" value="C:SCF ubiquitin ligase complex"/>
    <property type="evidence" value="ECO:0007669"/>
    <property type="project" value="TreeGrafter"/>
</dbReference>
<dbReference type="InterPro" id="IPR001810">
    <property type="entry name" value="F-box_dom"/>
</dbReference>
<evidence type="ECO:0000313" key="3">
    <source>
        <dbReference type="EMBL" id="CAI9742987.1"/>
    </source>
</evidence>
<feature type="compositionally biased region" description="Low complexity" evidence="1">
    <location>
        <begin position="416"/>
        <end position="433"/>
    </location>
</feature>
<proteinExistence type="predicted"/>
<dbReference type="AlphaFoldDB" id="A0AA36FM85"/>
<evidence type="ECO:0000259" key="2">
    <source>
        <dbReference type="PROSITE" id="PS50181"/>
    </source>
</evidence>
<dbReference type="SMART" id="SM00256">
    <property type="entry name" value="FBOX"/>
    <property type="match status" value="1"/>
</dbReference>
<dbReference type="GO" id="GO:0031146">
    <property type="term" value="P:SCF-dependent proteasomal ubiquitin-dependent protein catabolic process"/>
    <property type="evidence" value="ECO:0007669"/>
    <property type="project" value="InterPro"/>
</dbReference>
<dbReference type="GO" id="GO:0000209">
    <property type="term" value="P:protein polyubiquitination"/>
    <property type="evidence" value="ECO:0007669"/>
    <property type="project" value="TreeGrafter"/>
</dbReference>
<dbReference type="EMBL" id="OX597841">
    <property type="protein sequence ID" value="CAI9742987.1"/>
    <property type="molecule type" value="Genomic_DNA"/>
</dbReference>
<gene>
    <name evidence="3" type="ORF">OCTVUL_1B013157</name>
</gene>
<feature type="domain" description="F-box" evidence="2">
    <location>
        <begin position="161"/>
        <end position="207"/>
    </location>
</feature>
<accession>A0AA36FM85</accession>
<dbReference type="Pfam" id="PF12937">
    <property type="entry name" value="F-box-like"/>
    <property type="match status" value="1"/>
</dbReference>
<dbReference type="InterPro" id="IPR036047">
    <property type="entry name" value="F-box-like_dom_sf"/>
</dbReference>
<dbReference type="SUPFAM" id="SSF81383">
    <property type="entry name" value="F-box domain"/>
    <property type="match status" value="1"/>
</dbReference>
<name>A0AA36FM85_OCTVU</name>
<feature type="region of interest" description="Disordered" evidence="1">
    <location>
        <begin position="119"/>
        <end position="155"/>
    </location>
</feature>
<dbReference type="InterPro" id="IPR039588">
    <property type="entry name" value="FBXO4"/>
</dbReference>
<dbReference type="InterPro" id="IPR027417">
    <property type="entry name" value="P-loop_NTPase"/>
</dbReference>
<feature type="region of interest" description="Disordered" evidence="1">
    <location>
        <begin position="413"/>
        <end position="433"/>
    </location>
</feature>
<organism evidence="3 4">
    <name type="scientific">Octopus vulgaris</name>
    <name type="common">Common octopus</name>
    <dbReference type="NCBI Taxonomy" id="6645"/>
    <lineage>
        <taxon>Eukaryota</taxon>
        <taxon>Metazoa</taxon>
        <taxon>Spiralia</taxon>
        <taxon>Lophotrochozoa</taxon>
        <taxon>Mollusca</taxon>
        <taxon>Cephalopoda</taxon>
        <taxon>Coleoidea</taxon>
        <taxon>Octopodiformes</taxon>
        <taxon>Octopoda</taxon>
        <taxon>Incirrata</taxon>
        <taxon>Octopodidae</taxon>
        <taxon>Octopus</taxon>
    </lineage>
</organism>